<dbReference type="Pfam" id="PF21472">
    <property type="entry name" value="gp6_C-domII"/>
    <property type="match status" value="1"/>
</dbReference>
<comment type="subunit">
    <text evidence="1">Homodimer; each gp6 molecule in the ring interacts with its two neighbors, forming an N-terminal dimer with one and a C-terminal dimer with the other.</text>
</comment>
<evidence type="ECO:0000256" key="1">
    <source>
        <dbReference type="HAMAP-Rule" id="MF_04102"/>
    </source>
</evidence>
<evidence type="ECO:0000313" key="8">
    <source>
        <dbReference type="EMBL" id="ADQ52913.1"/>
    </source>
</evidence>
<evidence type="ECO:0000256" key="2">
    <source>
        <dbReference type="SAM" id="MobiDB-lite"/>
    </source>
</evidence>
<dbReference type="Proteomes" id="UP000008726">
    <property type="component" value="Segment"/>
</dbReference>
<dbReference type="InterPro" id="IPR049027">
    <property type="entry name" value="Gp6_C-I"/>
</dbReference>
<feature type="domain" description="Baseplate wedge protein gp6 C-terminal" evidence="7">
    <location>
        <begin position="410"/>
        <end position="485"/>
    </location>
</feature>
<dbReference type="InterPro" id="IPR049028">
    <property type="entry name" value="gp6_C-II"/>
</dbReference>
<evidence type="ECO:0000259" key="7">
    <source>
        <dbReference type="Pfam" id="PF21871"/>
    </source>
</evidence>
<accession>E5DQC7</accession>
<dbReference type="RefSeq" id="YP_009011623.1">
    <property type="nucleotide sequence ID" value="NC_023688.1"/>
</dbReference>
<feature type="region of interest" description="Disordered" evidence="2">
    <location>
        <begin position="297"/>
        <end position="317"/>
    </location>
</feature>
<keyword evidence="1" id="KW-1188">Viral release from host cell</keyword>
<dbReference type="InterPro" id="IPR049026">
    <property type="entry name" value="Gp6-like_N"/>
</dbReference>
<keyword evidence="9" id="KW-1185">Reference proteome</keyword>
<dbReference type="KEGG" id="vg:18560118"/>
<feature type="domain" description="Baseplate structural protein gp6 C-terminal" evidence="5">
    <location>
        <begin position="493"/>
        <end position="607"/>
    </location>
</feature>
<dbReference type="OrthoDB" id="668at10239"/>
<dbReference type="HAMAP" id="MF_04102">
    <property type="entry name" value="BP06_T4"/>
    <property type="match status" value="1"/>
</dbReference>
<keyword evidence="1" id="KW-1226">Viral baseplate protein</keyword>
<reference evidence="8 9" key="1">
    <citation type="journal article" date="2010" name="Virol. J.">
        <title>Genomes of the T4-related bacteriophages as windows on microbial genome evolution.</title>
        <authorList>
            <person name="Petrov V.M."/>
            <person name="Ratnayaka S."/>
            <person name="Nolan J.M."/>
            <person name="Miller E.S."/>
            <person name="Karam J.D."/>
        </authorList>
    </citation>
    <scope>NUCLEOTIDE SEQUENCE [LARGE SCALE GENOMIC DNA]</scope>
</reference>
<dbReference type="Pfam" id="PF21515">
    <property type="entry name" value="Gp6_2nd"/>
    <property type="match status" value="1"/>
</dbReference>
<feature type="domain" description="Baseplate wedge protein gp6" evidence="6">
    <location>
        <begin position="116"/>
        <end position="164"/>
    </location>
</feature>
<evidence type="ECO:0000313" key="9">
    <source>
        <dbReference type="Proteomes" id="UP000008726"/>
    </source>
</evidence>
<feature type="domain" description="Baseplate wedge protein gp6-like N-terminal helical" evidence="3">
    <location>
        <begin position="18"/>
        <end position="91"/>
    </location>
</feature>
<protein>
    <recommendedName>
        <fullName evidence="1">Baseplate wedge protein gp6</fullName>
    </recommendedName>
</protein>
<gene>
    <name evidence="8" type="primary">6</name>
    <name evidence="8" type="ORF">PX29p194</name>
</gene>
<keyword evidence="1" id="KW-0946">Virion</keyword>
<dbReference type="InterPro" id="IPR034698">
    <property type="entry name" value="GP6_T4"/>
</dbReference>
<comment type="function">
    <text evidence="1">Baseplate protein that is located next to the tail tube (inner baseplate). Involved in the tail assembly. Involved in sheath contraction.</text>
</comment>
<dbReference type="GeneID" id="18560118"/>
<dbReference type="EMBL" id="GU396103">
    <property type="protein sequence ID" value="ADQ52913.1"/>
    <property type="molecule type" value="Genomic_DNA"/>
</dbReference>
<dbReference type="Gene3D" id="3.30.300.200">
    <property type="match status" value="1"/>
</dbReference>
<keyword evidence="1" id="KW-1227">Viral tail protein</keyword>
<comment type="similarity">
    <text evidence="1">Belongs to the T4likevirus baseplate wedge protein gp6 family.</text>
</comment>
<comment type="subcellular location">
    <subcellularLocation>
        <location evidence="1">Virion</location>
    </subcellularLocation>
    <text evidence="1">12 copies of gp6 form a continuous ring that makes up most of the inner baseplate.</text>
</comment>
<dbReference type="InterPro" id="IPR054065">
    <property type="entry name" value="Gp6_C-III"/>
</dbReference>
<dbReference type="Pfam" id="PF21387">
    <property type="entry name" value="Gp6_C-I"/>
    <property type="match status" value="1"/>
</dbReference>
<dbReference type="InterPro" id="IPR049029">
    <property type="entry name" value="Gp6_II_1st"/>
</dbReference>
<organism evidence="8 9">
    <name type="scientific">Aeromonas phage PX29</name>
    <dbReference type="NCBI Taxonomy" id="926067"/>
    <lineage>
        <taxon>Viruses</taxon>
        <taxon>Duplodnaviria</taxon>
        <taxon>Heunggongvirae</taxon>
        <taxon>Uroviricota</taxon>
        <taxon>Caudoviricetes</taxon>
        <taxon>Pantevenvirales</taxon>
        <taxon>Straboviridae</taxon>
        <taxon>Angelvirus</taxon>
        <taxon>Angelvirus px29</taxon>
    </lineage>
</organism>
<dbReference type="Pfam" id="PF21871">
    <property type="entry name" value="Gp6_C-III"/>
    <property type="match status" value="1"/>
</dbReference>
<dbReference type="Pfam" id="PF21379">
    <property type="entry name" value="Gp6-like_1st"/>
    <property type="match status" value="1"/>
</dbReference>
<evidence type="ECO:0000259" key="4">
    <source>
        <dbReference type="Pfam" id="PF21387"/>
    </source>
</evidence>
<proteinExistence type="evidence at transcript level"/>
<dbReference type="GO" id="GO:0098025">
    <property type="term" value="C:virus tail, baseplate"/>
    <property type="evidence" value="ECO:0007669"/>
    <property type="project" value="UniProtKB-UniRule"/>
</dbReference>
<name>E5DQC7_9CAUD</name>
<comment type="induction">
    <text evidence="1">Expressed in the late phase of the viral replicative cycle.</text>
</comment>
<keyword evidence="1" id="KW-1245">Viral tail assembly</keyword>
<dbReference type="GO" id="GO:0098003">
    <property type="term" value="P:viral tail assembly"/>
    <property type="evidence" value="ECO:0007669"/>
    <property type="project" value="UniProtKB-KW"/>
</dbReference>
<evidence type="ECO:0000259" key="3">
    <source>
        <dbReference type="Pfam" id="PF21379"/>
    </source>
</evidence>
<sequence>MANRINAVDLPKDFTGASFEQIKSKLIKWLQNQDEFKDYNFAGSRMSVLTDLLTYATLYIQQFGNAAVFESFLRLAQLRSSVVQHVQDQGYLPSTASASGTTVRFTGYHSPMKSSPISITIPRGTKFTGSIENVDFYDYVTWDDVQVIRGINNRYITDLALKQGRIIRQEMIYQKDSIIEINDKSIDRNYVRVYIDGALWTDWTTKPLVNTGGTSTVFYQRETIDGYTEIFFGEGEKTVKANGQLASSFVGGLKPSVGSTIVLEYLSTDGKSANGCRNFAYVDTIENIVVERIEENPTSTLGKDDPNYTGAAGGGEEEDIERLRELGPIMRETQRRAVTRSDYEAFVNYRFGNIVQAVQCYTDSEKPGYAFIAIKPRDGLYLTTVQKEDIQNFLREYNVATITPVVHSPNYLYVKSNVKVTYAMNNLSQTEEWLQGKVLDAIDRYYIEEVEIFNNGFYTSKLNGRIDDSDISILGTTTNVGLVREIENFYSAPMIGIKYLNKINEGSVYGSDIKYTPRVGTSYSIHYVGTKKNKVAFNGKVNENAGLMLIGPFAAGDVTGLTAYAGTDFDKKIIDGRNLYYVVGEVDYVADEISFNLSVLNQNIDKFSAAYIELHATPTEDNIYTSDGTMIVFENNLRPQYTNIQMEAVVR</sequence>
<evidence type="ECO:0000259" key="6">
    <source>
        <dbReference type="Pfam" id="PF21515"/>
    </source>
</evidence>
<evidence type="ECO:0000259" key="5">
    <source>
        <dbReference type="Pfam" id="PF21472"/>
    </source>
</evidence>
<feature type="domain" description="Baseplate structural protein gp6 C-terminal" evidence="4">
    <location>
        <begin position="339"/>
        <end position="406"/>
    </location>
</feature>